<name>A0A4Y2IB94_ARAVE</name>
<gene>
    <name evidence="1" type="ORF">AVEN_38727_1</name>
</gene>
<protein>
    <submittedName>
        <fullName evidence="1">Uncharacterized protein</fullName>
    </submittedName>
</protein>
<sequence>MNSVLMFDIPARLIASKLTPAIHLYSIPSICPNTVFFHPLKSKNQQVIHLKLQSALSIGESDLLSPLQLLFNPPISPVRGFPINVASSRGPNLIKSFGLPLPSHQGPT</sequence>
<reference evidence="1 2" key="1">
    <citation type="journal article" date="2019" name="Sci. Rep.">
        <title>Orb-weaving spider Araneus ventricosus genome elucidates the spidroin gene catalogue.</title>
        <authorList>
            <person name="Kono N."/>
            <person name="Nakamura H."/>
            <person name="Ohtoshi R."/>
            <person name="Moran D.A.P."/>
            <person name="Shinohara A."/>
            <person name="Yoshida Y."/>
            <person name="Fujiwara M."/>
            <person name="Mori M."/>
            <person name="Tomita M."/>
            <person name="Arakawa K."/>
        </authorList>
    </citation>
    <scope>NUCLEOTIDE SEQUENCE [LARGE SCALE GENOMIC DNA]</scope>
</reference>
<proteinExistence type="predicted"/>
<evidence type="ECO:0000313" key="1">
    <source>
        <dbReference type="EMBL" id="GBM74800.1"/>
    </source>
</evidence>
<evidence type="ECO:0000313" key="2">
    <source>
        <dbReference type="Proteomes" id="UP000499080"/>
    </source>
</evidence>
<comment type="caution">
    <text evidence="1">The sequence shown here is derived from an EMBL/GenBank/DDBJ whole genome shotgun (WGS) entry which is preliminary data.</text>
</comment>
<keyword evidence="2" id="KW-1185">Reference proteome</keyword>
<organism evidence="1 2">
    <name type="scientific">Araneus ventricosus</name>
    <name type="common">Orbweaver spider</name>
    <name type="synonym">Epeira ventricosa</name>
    <dbReference type="NCBI Taxonomy" id="182803"/>
    <lineage>
        <taxon>Eukaryota</taxon>
        <taxon>Metazoa</taxon>
        <taxon>Ecdysozoa</taxon>
        <taxon>Arthropoda</taxon>
        <taxon>Chelicerata</taxon>
        <taxon>Arachnida</taxon>
        <taxon>Araneae</taxon>
        <taxon>Araneomorphae</taxon>
        <taxon>Entelegynae</taxon>
        <taxon>Araneoidea</taxon>
        <taxon>Araneidae</taxon>
        <taxon>Araneus</taxon>
    </lineage>
</organism>
<dbReference type="Proteomes" id="UP000499080">
    <property type="component" value="Unassembled WGS sequence"/>
</dbReference>
<accession>A0A4Y2IB94</accession>
<dbReference type="AlphaFoldDB" id="A0A4Y2IB94"/>
<dbReference type="EMBL" id="BGPR01002516">
    <property type="protein sequence ID" value="GBM74800.1"/>
    <property type="molecule type" value="Genomic_DNA"/>
</dbReference>